<dbReference type="AlphaFoldDB" id="A0A7W6RM37"/>
<gene>
    <name evidence="1" type="ORF">GGE12_002081</name>
</gene>
<name>A0A7W6RM37_9HYPH</name>
<protein>
    <submittedName>
        <fullName evidence="1">Uncharacterized protein</fullName>
    </submittedName>
</protein>
<sequence>MPLETNQVKGLALIPAGWNGAGAGAPEYAVEIVEEENCHAKDERRFAAQSTCRRNTSRGVLKPVQLEADAVAVSPDRTDDIVDGECEMTSDVGILLTRCFGLSEGFFMGLENELVFMERRRRPVA</sequence>
<reference evidence="1 2" key="1">
    <citation type="submission" date="2020-08" db="EMBL/GenBank/DDBJ databases">
        <title>Genomic Encyclopedia of Type Strains, Phase IV (KMG-V): Genome sequencing to study the core and pangenomes of soil and plant-associated prokaryotes.</title>
        <authorList>
            <person name="Whitman W."/>
        </authorList>
    </citation>
    <scope>NUCLEOTIDE SEQUENCE [LARGE SCALE GENOMIC DNA]</scope>
    <source>
        <strain evidence="1 2">SEMIA 402</strain>
    </source>
</reference>
<proteinExistence type="predicted"/>
<accession>A0A7W6RM37</accession>
<dbReference type="Proteomes" id="UP000533641">
    <property type="component" value="Unassembled WGS sequence"/>
</dbReference>
<evidence type="ECO:0000313" key="1">
    <source>
        <dbReference type="EMBL" id="MBB4274305.1"/>
    </source>
</evidence>
<dbReference type="EMBL" id="JACIGM010000004">
    <property type="protein sequence ID" value="MBB4274305.1"/>
    <property type="molecule type" value="Genomic_DNA"/>
</dbReference>
<evidence type="ECO:0000313" key="2">
    <source>
        <dbReference type="Proteomes" id="UP000533641"/>
    </source>
</evidence>
<comment type="caution">
    <text evidence="1">The sequence shown here is derived from an EMBL/GenBank/DDBJ whole genome shotgun (WGS) entry which is preliminary data.</text>
</comment>
<dbReference type="RefSeq" id="WP_312866036.1">
    <property type="nucleotide sequence ID" value="NZ_JACIGM010000004.1"/>
</dbReference>
<organism evidence="1 2">
    <name type="scientific">Rhizobium mongolense</name>
    <dbReference type="NCBI Taxonomy" id="57676"/>
    <lineage>
        <taxon>Bacteria</taxon>
        <taxon>Pseudomonadati</taxon>
        <taxon>Pseudomonadota</taxon>
        <taxon>Alphaproteobacteria</taxon>
        <taxon>Hyphomicrobiales</taxon>
        <taxon>Rhizobiaceae</taxon>
        <taxon>Rhizobium/Agrobacterium group</taxon>
        <taxon>Rhizobium</taxon>
    </lineage>
</organism>